<gene>
    <name evidence="1" type="ORF">RRG08_006176</name>
</gene>
<reference evidence="1" key="1">
    <citation type="journal article" date="2023" name="G3 (Bethesda)">
        <title>A reference genome for the long-term kleptoplast-retaining sea slug Elysia crispata morphotype clarki.</title>
        <authorList>
            <person name="Eastman K.E."/>
            <person name="Pendleton A.L."/>
            <person name="Shaikh M.A."/>
            <person name="Suttiyut T."/>
            <person name="Ogas R."/>
            <person name="Tomko P."/>
            <person name="Gavelis G."/>
            <person name="Widhalm J.R."/>
            <person name="Wisecaver J.H."/>
        </authorList>
    </citation>
    <scope>NUCLEOTIDE SEQUENCE</scope>
    <source>
        <strain evidence="1">ECLA1</strain>
    </source>
</reference>
<dbReference type="Proteomes" id="UP001283361">
    <property type="component" value="Unassembled WGS sequence"/>
</dbReference>
<dbReference type="InterPro" id="IPR009003">
    <property type="entry name" value="Peptidase_S1_PA"/>
</dbReference>
<keyword evidence="2" id="KW-1185">Reference proteome</keyword>
<sequence length="340" mass="37763">MEVPISDDHDIVRRKRSDQGLHECEVFGVGPEAMESSRTWALCMKNPGHSGFIPYPEFGPEHLPCGWPTPEKMEVLRIIAEITVRLRVSYTSLGRPEGFAFHNLRGTNIVHTGSGWIYDVHSSEEHPCPCSQCAVSSSPHRTWMEIVVATACHVIYNSEEARSTSIDFFYDDEESRRNGKMKTVLGSEVILVDTADDTCLLRCVTHDVTICERLLNVRAAAVKIFVGRSCLEDWRPTLGNVCVIISHPHGRPKQVTVGQVKATEEADGEINKLTYSASTCPGSSGALILPMDDVGSARPARSTVHSLGGVQEGFNQSSSVFHHYRPRYDELFCGEIDKYQ</sequence>
<accession>A0AAE0ZFL0</accession>
<dbReference type="AlphaFoldDB" id="A0AAE0ZFL0"/>
<protein>
    <submittedName>
        <fullName evidence="1">Uncharacterized protein</fullName>
    </submittedName>
</protein>
<evidence type="ECO:0000313" key="2">
    <source>
        <dbReference type="Proteomes" id="UP001283361"/>
    </source>
</evidence>
<organism evidence="1 2">
    <name type="scientific">Elysia crispata</name>
    <name type="common">lettuce slug</name>
    <dbReference type="NCBI Taxonomy" id="231223"/>
    <lineage>
        <taxon>Eukaryota</taxon>
        <taxon>Metazoa</taxon>
        <taxon>Spiralia</taxon>
        <taxon>Lophotrochozoa</taxon>
        <taxon>Mollusca</taxon>
        <taxon>Gastropoda</taxon>
        <taxon>Heterobranchia</taxon>
        <taxon>Euthyneura</taxon>
        <taxon>Panpulmonata</taxon>
        <taxon>Sacoglossa</taxon>
        <taxon>Placobranchoidea</taxon>
        <taxon>Plakobranchidae</taxon>
        <taxon>Elysia</taxon>
    </lineage>
</organism>
<dbReference type="SUPFAM" id="SSF50494">
    <property type="entry name" value="Trypsin-like serine proteases"/>
    <property type="match status" value="1"/>
</dbReference>
<comment type="caution">
    <text evidence="1">The sequence shown here is derived from an EMBL/GenBank/DDBJ whole genome shotgun (WGS) entry which is preliminary data.</text>
</comment>
<proteinExistence type="predicted"/>
<dbReference type="Pfam" id="PF13365">
    <property type="entry name" value="Trypsin_2"/>
    <property type="match status" value="1"/>
</dbReference>
<dbReference type="EMBL" id="JAWDGP010004053">
    <property type="protein sequence ID" value="KAK3768533.1"/>
    <property type="molecule type" value="Genomic_DNA"/>
</dbReference>
<evidence type="ECO:0000313" key="1">
    <source>
        <dbReference type="EMBL" id="KAK3768533.1"/>
    </source>
</evidence>
<name>A0AAE0ZFL0_9GAST</name>